<comment type="caution">
    <text evidence="2">The sequence shown here is derived from an EMBL/GenBank/DDBJ whole genome shotgun (WGS) entry which is preliminary data.</text>
</comment>
<dbReference type="EMBL" id="JAXOTQ010000042">
    <property type="protein sequence ID" value="MDZ5493219.1"/>
    <property type="molecule type" value="Genomic_DNA"/>
</dbReference>
<sequence>MTYRQIVPLPVRRHFRELAAQTSVLRLITGMWEDQGFVPSGDPNNEAGDRRTLWHEYEDNVDWVDPAHVARVLRVYETLLDGLADGVIDAARKFLERQGFDLDSDGRIKPKADSFAAAAARLPRSFGALRDPTMILDSFDRIDRALPTDPAQAIGSAKELVEATAKTVLIELGVPFEDKTAKLPALIDLAQRALLLHPQTQVPGPDGSNAVKRILGGLMSVAMGLGELRNEGWGTGHAPAAPRAGLRPRHAHLAVGAAHTWCQLILDTLADPAAPWRKHATNGLPSGSTT</sequence>
<proteinExistence type="predicted"/>
<evidence type="ECO:0000259" key="1">
    <source>
        <dbReference type="Pfam" id="PF14355"/>
    </source>
</evidence>
<organism evidence="2 3">
    <name type="scientific">Micromonospora sicca</name>
    <dbReference type="NCBI Taxonomy" id="2202420"/>
    <lineage>
        <taxon>Bacteria</taxon>
        <taxon>Bacillati</taxon>
        <taxon>Actinomycetota</taxon>
        <taxon>Actinomycetes</taxon>
        <taxon>Micromonosporales</taxon>
        <taxon>Micromonosporaceae</taxon>
        <taxon>Micromonospora</taxon>
    </lineage>
</organism>
<dbReference type="Proteomes" id="UP001290101">
    <property type="component" value="Unassembled WGS sequence"/>
</dbReference>
<dbReference type="RefSeq" id="WP_322442848.1">
    <property type="nucleotide sequence ID" value="NZ_JAXOTQ010000042.1"/>
</dbReference>
<keyword evidence="3" id="KW-1185">Reference proteome</keyword>
<dbReference type="InterPro" id="IPR026001">
    <property type="entry name" value="Abi-like_C"/>
</dbReference>
<evidence type="ECO:0000313" key="2">
    <source>
        <dbReference type="EMBL" id="MDZ5493219.1"/>
    </source>
</evidence>
<feature type="domain" description="Abortive infection protein-like C-terminal" evidence="1">
    <location>
        <begin position="185"/>
        <end position="267"/>
    </location>
</feature>
<reference evidence="2 3" key="1">
    <citation type="submission" date="2023-12" db="EMBL/GenBank/DDBJ databases">
        <title>Micromonospora sp. nov., isolated from Atacama Desert.</title>
        <authorList>
            <person name="Carro L."/>
            <person name="Golinska P."/>
            <person name="Klenk H.-P."/>
            <person name="Goodfellow M."/>
        </authorList>
    </citation>
    <scope>NUCLEOTIDE SEQUENCE [LARGE SCALE GENOMIC DNA]</scope>
    <source>
        <strain evidence="2 3">4G53</strain>
    </source>
</reference>
<evidence type="ECO:0000313" key="3">
    <source>
        <dbReference type="Proteomes" id="UP001290101"/>
    </source>
</evidence>
<gene>
    <name evidence="2" type="ORF">U2F25_27765</name>
</gene>
<name>A0ABU5JLG7_9ACTN</name>
<protein>
    <submittedName>
        <fullName evidence="2">Abortive infection family protein</fullName>
    </submittedName>
</protein>
<accession>A0ABU5JLG7</accession>
<dbReference type="Pfam" id="PF14355">
    <property type="entry name" value="Abi_C"/>
    <property type="match status" value="1"/>
</dbReference>